<dbReference type="AlphaFoldDB" id="A0A7Y8DSF6"/>
<comment type="caution">
    <text evidence="1">The sequence shown here is derived from an EMBL/GenBank/DDBJ whole genome shotgun (WGS) entry which is preliminary data.</text>
</comment>
<accession>A0A7Y8DSF6</accession>
<sequence>MAEDTKNFAAWMRASDIQSSVSRCADLFNSGVFNSNSSAGILFESAVTLLLIHLNDLLQKAKTDGKRISFVDDIEITETISDVTDLVRACRYAACHVPSGEHKIESGKFTFCVASGYGPTGFVINGKEMGSDYADDIAVYYGKHRLYLKRHLLRSFELVAQIYRTEGHW</sequence>
<dbReference type="RefSeq" id="WP_100217151.1">
    <property type="nucleotide sequence ID" value="NZ_CP020369.1"/>
</dbReference>
<evidence type="ECO:0000313" key="1">
    <source>
        <dbReference type="EMBL" id="NWD39606.1"/>
    </source>
</evidence>
<name>A0A7Y8DSF6_PSETO</name>
<dbReference type="Proteomes" id="UP000549134">
    <property type="component" value="Unassembled WGS sequence"/>
</dbReference>
<organism evidence="1 2">
    <name type="scientific">Pseudomonas tolaasii</name>
    <dbReference type="NCBI Taxonomy" id="29442"/>
    <lineage>
        <taxon>Bacteria</taxon>
        <taxon>Pseudomonadati</taxon>
        <taxon>Pseudomonadota</taxon>
        <taxon>Gammaproteobacteria</taxon>
        <taxon>Pseudomonadales</taxon>
        <taxon>Pseudomonadaceae</taxon>
        <taxon>Pseudomonas</taxon>
    </lineage>
</organism>
<evidence type="ECO:0000313" key="2">
    <source>
        <dbReference type="Proteomes" id="UP000549134"/>
    </source>
</evidence>
<proteinExistence type="predicted"/>
<reference evidence="1 2" key="1">
    <citation type="submission" date="2020-04" db="EMBL/GenBank/DDBJ databases">
        <title>Molecular characterization of pseudomonads from Agaricus bisporus reveal novel blotch 2 pathogens in Western Europe.</title>
        <authorList>
            <person name="Taparia T."/>
            <person name="Krijger M."/>
            <person name="Haynes E."/>
            <person name="Elpinstone J.G."/>
            <person name="Noble R."/>
            <person name="Van Der Wolf J."/>
        </authorList>
    </citation>
    <scope>NUCLEOTIDE SEQUENCE [LARGE SCALE GENOMIC DNA]</scope>
    <source>
        <strain evidence="1 2">IPO3746</strain>
    </source>
</reference>
<gene>
    <name evidence="1" type="ORF">HX787_27485</name>
</gene>
<protein>
    <submittedName>
        <fullName evidence="1">Uncharacterized protein</fullName>
    </submittedName>
</protein>
<dbReference type="GeneID" id="55847284"/>
<dbReference type="EMBL" id="JACAQK010000027">
    <property type="protein sequence ID" value="NWD39606.1"/>
    <property type="molecule type" value="Genomic_DNA"/>
</dbReference>